<name>A0A927M282_9ACTN</name>
<feature type="region of interest" description="Disordered" evidence="1">
    <location>
        <begin position="249"/>
        <end position="317"/>
    </location>
</feature>
<gene>
    <name evidence="2" type="ORF">H4W31_001049</name>
</gene>
<keyword evidence="3" id="KW-1185">Reference proteome</keyword>
<dbReference type="EMBL" id="JADBEB010000001">
    <property type="protein sequence ID" value="MBE1485411.1"/>
    <property type="molecule type" value="Genomic_DNA"/>
</dbReference>
<sequence length="317" mass="34512">MTENASPFFIRPYRFDDPDPDDTYFPRLDWHRRLVLDADEQVLWHDQIEVAGYLLTPGGGVDELAWTLPRQAEVVVTDRRLTYVCADCHIGPAPGFRADPRHRRRSGPVGTRLVTGQIRWQWPSALRIVRPVDEAGGAPVRDDAERLLVVCDAVRATGRPALALSGGPLESAQGIRRLATVIRRAVAGFRLANPAMVELAPPEWDALIARAGMALFADALADPRRGIDLPGALPVEFAHRDDYYRRSLRRRNAPAPSRSTSTPGANSAAPGANTTVPGTNSPAPNRNQSPANRNASAPGRLSAAPSRRPERQPGSAS</sequence>
<dbReference type="RefSeq" id="WP_192765599.1">
    <property type="nucleotide sequence ID" value="NZ_JADBEB010000001.1"/>
</dbReference>
<feature type="compositionally biased region" description="Polar residues" evidence="1">
    <location>
        <begin position="272"/>
        <end position="295"/>
    </location>
</feature>
<dbReference type="AlphaFoldDB" id="A0A927M282"/>
<dbReference type="Proteomes" id="UP000649753">
    <property type="component" value="Unassembled WGS sequence"/>
</dbReference>
<organism evidence="2 3">
    <name type="scientific">Plantactinospora soyae</name>
    <dbReference type="NCBI Taxonomy" id="1544732"/>
    <lineage>
        <taxon>Bacteria</taxon>
        <taxon>Bacillati</taxon>
        <taxon>Actinomycetota</taxon>
        <taxon>Actinomycetes</taxon>
        <taxon>Micromonosporales</taxon>
        <taxon>Micromonosporaceae</taxon>
        <taxon>Plantactinospora</taxon>
    </lineage>
</organism>
<evidence type="ECO:0000313" key="3">
    <source>
        <dbReference type="Proteomes" id="UP000649753"/>
    </source>
</evidence>
<comment type="caution">
    <text evidence="2">The sequence shown here is derived from an EMBL/GenBank/DDBJ whole genome shotgun (WGS) entry which is preliminary data.</text>
</comment>
<evidence type="ECO:0000313" key="2">
    <source>
        <dbReference type="EMBL" id="MBE1485411.1"/>
    </source>
</evidence>
<reference evidence="2" key="1">
    <citation type="submission" date="2020-10" db="EMBL/GenBank/DDBJ databases">
        <title>Sequencing the genomes of 1000 actinobacteria strains.</title>
        <authorList>
            <person name="Klenk H.-P."/>
        </authorList>
    </citation>
    <scope>NUCLEOTIDE SEQUENCE</scope>
    <source>
        <strain evidence="2">DSM 46832</strain>
    </source>
</reference>
<evidence type="ECO:0000256" key="1">
    <source>
        <dbReference type="SAM" id="MobiDB-lite"/>
    </source>
</evidence>
<protein>
    <submittedName>
        <fullName evidence="2">Uncharacterized protein</fullName>
    </submittedName>
</protein>
<accession>A0A927M282</accession>
<proteinExistence type="predicted"/>